<name>A0A9W4HYK6_PENOL</name>
<feature type="region of interest" description="Disordered" evidence="1">
    <location>
        <begin position="33"/>
        <end position="185"/>
    </location>
</feature>
<feature type="domain" description="Helix-turn-helix" evidence="3">
    <location>
        <begin position="222"/>
        <end position="266"/>
    </location>
</feature>
<gene>
    <name evidence="4" type="ORF">POLS_LOCUS6964</name>
</gene>
<feature type="chain" id="PRO_5040845832" description="Helix-turn-helix domain-containing protein" evidence="2">
    <location>
        <begin position="22"/>
        <end position="269"/>
    </location>
</feature>
<evidence type="ECO:0000256" key="2">
    <source>
        <dbReference type="SAM" id="SignalP"/>
    </source>
</evidence>
<feature type="signal peptide" evidence="2">
    <location>
        <begin position="1"/>
        <end position="21"/>
    </location>
</feature>
<dbReference type="EMBL" id="CAJVOS010000038">
    <property type="protein sequence ID" value="CAG8181500.1"/>
    <property type="molecule type" value="Genomic_DNA"/>
</dbReference>
<proteinExistence type="predicted"/>
<feature type="compositionally biased region" description="Basic and acidic residues" evidence="1">
    <location>
        <begin position="132"/>
        <end position="153"/>
    </location>
</feature>
<dbReference type="Proteomes" id="UP001153618">
    <property type="component" value="Unassembled WGS sequence"/>
</dbReference>
<evidence type="ECO:0000313" key="4">
    <source>
        <dbReference type="EMBL" id="CAG8181500.1"/>
    </source>
</evidence>
<dbReference type="InterPro" id="IPR054448">
    <property type="entry name" value="HTH_put_ascomycetes"/>
</dbReference>
<feature type="compositionally biased region" description="Low complexity" evidence="1">
    <location>
        <begin position="61"/>
        <end position="76"/>
    </location>
</feature>
<feature type="compositionally biased region" description="Pro residues" evidence="1">
    <location>
        <begin position="99"/>
        <end position="122"/>
    </location>
</feature>
<sequence length="269" mass="28859">MILVLSSLVCQISCLLTSTDCFDVTSKPPLMPRLPPRFSPDLRRKKSFNPHNIPPPTITMGSAASKPAKSAAGAAARQYPKQAAPPPRVSRKAPKEASTPPPAPKPKASPPPRAPAPAPPSQGPTSQGPTYHSKEKASSVKSDAIDMDGRDPDFAASLRSIGPVDPSPTFSNSSTYKGPAQSIFPQSSNPALLVVTARQRLNKAAEEEAEHFGRAGHPGRSFLDALTIQQVLTMRDKQKQQPRDIERFLGLRKGILDRLGKDDIVSRIA</sequence>
<dbReference type="Pfam" id="PF22943">
    <property type="entry name" value="HTH_68"/>
    <property type="match status" value="1"/>
</dbReference>
<protein>
    <recommendedName>
        <fullName evidence="3">Helix-turn-helix domain-containing protein</fullName>
    </recommendedName>
</protein>
<evidence type="ECO:0000256" key="1">
    <source>
        <dbReference type="SAM" id="MobiDB-lite"/>
    </source>
</evidence>
<reference evidence="4" key="1">
    <citation type="submission" date="2021-07" db="EMBL/GenBank/DDBJ databases">
        <authorList>
            <person name="Branca A.L. A."/>
        </authorList>
    </citation>
    <scope>NUCLEOTIDE SEQUENCE</scope>
</reference>
<comment type="caution">
    <text evidence="4">The sequence shown here is derived from an EMBL/GenBank/DDBJ whole genome shotgun (WGS) entry which is preliminary data.</text>
</comment>
<accession>A0A9W4HYK6</accession>
<evidence type="ECO:0000313" key="5">
    <source>
        <dbReference type="Proteomes" id="UP001153618"/>
    </source>
</evidence>
<dbReference type="OrthoDB" id="4085451at2759"/>
<keyword evidence="2" id="KW-0732">Signal</keyword>
<organism evidence="4 5">
    <name type="scientific">Penicillium olsonii</name>
    <dbReference type="NCBI Taxonomy" id="99116"/>
    <lineage>
        <taxon>Eukaryota</taxon>
        <taxon>Fungi</taxon>
        <taxon>Dikarya</taxon>
        <taxon>Ascomycota</taxon>
        <taxon>Pezizomycotina</taxon>
        <taxon>Eurotiomycetes</taxon>
        <taxon>Eurotiomycetidae</taxon>
        <taxon>Eurotiales</taxon>
        <taxon>Aspergillaceae</taxon>
        <taxon>Penicillium</taxon>
    </lineage>
</organism>
<dbReference type="AlphaFoldDB" id="A0A9W4HYK6"/>
<keyword evidence="5" id="KW-1185">Reference proteome</keyword>
<evidence type="ECO:0000259" key="3">
    <source>
        <dbReference type="Pfam" id="PF22943"/>
    </source>
</evidence>